<dbReference type="Proteomes" id="UP000464317">
    <property type="component" value="Chromosome"/>
</dbReference>
<proteinExistence type="predicted"/>
<keyword evidence="3" id="KW-1185">Reference proteome</keyword>
<name>A0A809RS09_9BACT</name>
<evidence type="ECO:0008006" key="4">
    <source>
        <dbReference type="Google" id="ProtNLM"/>
    </source>
</evidence>
<feature type="transmembrane region" description="Helical" evidence="1">
    <location>
        <begin position="248"/>
        <end position="272"/>
    </location>
</feature>
<feature type="transmembrane region" description="Helical" evidence="1">
    <location>
        <begin position="225"/>
        <end position="242"/>
    </location>
</feature>
<gene>
    <name evidence="2" type="ORF">JPM2_4180</name>
</gene>
<feature type="transmembrane region" description="Helical" evidence="1">
    <location>
        <begin position="142"/>
        <end position="162"/>
    </location>
</feature>
<dbReference type="EMBL" id="AP022325">
    <property type="protein sequence ID" value="BBU47725.1"/>
    <property type="molecule type" value="Genomic_DNA"/>
</dbReference>
<feature type="transmembrane region" description="Helical" evidence="1">
    <location>
        <begin position="110"/>
        <end position="130"/>
    </location>
</feature>
<keyword evidence="1" id="KW-1133">Transmembrane helix</keyword>
<evidence type="ECO:0000313" key="3">
    <source>
        <dbReference type="Proteomes" id="UP000464317"/>
    </source>
</evidence>
<dbReference type="AlphaFoldDB" id="A0A809RS09"/>
<protein>
    <recommendedName>
        <fullName evidence="4">ComEC/Rec2-related protein domain-containing protein</fullName>
    </recommendedName>
</protein>
<sequence length="329" mass="39529">MFSNINGTFQVISIKEKFIEVRNIYNLKFILKKNYDLHLYQLINVNGYLQYSDNIYYIDKPSIVYINNFDVRFYIFKFFSSFKNYKEIVIPITFGYTYSKSTLFENANNIGILHFLIISGLHFNLLNNILKKIFKNKKKLIKAILFLFWILTVWSISSNRAILQKILPNKIKNQKIQKETKLLYISVVCLVLHNSLNVGIGYFISFTLSYLFLFFNQKFKIKEKILFMIFLWIISNLFLVINNKSINILSLFINFFLSIFFECFIIMFLVLFWFPFASYFLSDLLYDLVDFLSYFIIHIKIDFLYSKEIFSCVLYGKTMFIMFYYKNNI</sequence>
<reference evidence="2 3" key="1">
    <citation type="submission" date="2020-01" db="EMBL/GenBank/DDBJ databases">
        <title>Complete genome sequence of Mycoplasma felis strain Myco-2.</title>
        <authorList>
            <person name="Kinoshita Y."/>
            <person name="Niwa H."/>
            <person name="Uchida-Fujii E."/>
            <person name="Nukada T."/>
        </authorList>
    </citation>
    <scope>NUCLEOTIDE SEQUENCE [LARGE SCALE GENOMIC DNA]</scope>
    <source>
        <strain evidence="2 3">Myco-2</strain>
    </source>
</reference>
<organism evidence="2 3">
    <name type="scientific">Mycoplasmopsis felis</name>
    <dbReference type="NCBI Taxonomy" id="33923"/>
    <lineage>
        <taxon>Bacteria</taxon>
        <taxon>Bacillati</taxon>
        <taxon>Mycoplasmatota</taxon>
        <taxon>Mycoplasmoidales</taxon>
        <taxon>Metamycoplasmataceae</taxon>
        <taxon>Mycoplasmopsis</taxon>
    </lineage>
</organism>
<keyword evidence="1" id="KW-0472">Membrane</keyword>
<feature type="transmembrane region" description="Helical" evidence="1">
    <location>
        <begin position="182"/>
        <end position="213"/>
    </location>
</feature>
<dbReference type="KEGG" id="mfel:JPM2_4180"/>
<keyword evidence="1" id="KW-0812">Transmembrane</keyword>
<accession>A0A809RS09</accession>
<evidence type="ECO:0000313" key="2">
    <source>
        <dbReference type="EMBL" id="BBU47725.1"/>
    </source>
</evidence>
<dbReference type="RefSeq" id="WP_161553181.1">
    <property type="nucleotide sequence ID" value="NZ_AP022325.1"/>
</dbReference>
<evidence type="ECO:0000256" key="1">
    <source>
        <dbReference type="SAM" id="Phobius"/>
    </source>
</evidence>